<dbReference type="SUPFAM" id="SSF51735">
    <property type="entry name" value="NAD(P)-binding Rossmann-fold domains"/>
    <property type="match status" value="1"/>
</dbReference>
<dbReference type="Proteomes" id="UP000193685">
    <property type="component" value="Unassembled WGS sequence"/>
</dbReference>
<dbReference type="STRING" id="56484.A0A1Y2FW89"/>
<dbReference type="PANTHER" id="PTHR38688:SF1">
    <property type="entry name" value="FAD_NAD(P)-BINDING DOMAIN-CONTAINING PROTEIN"/>
    <property type="match status" value="1"/>
</dbReference>
<evidence type="ECO:0000313" key="3">
    <source>
        <dbReference type="Proteomes" id="UP000193685"/>
    </source>
</evidence>
<dbReference type="Pfam" id="PF13454">
    <property type="entry name" value="NAD_binding_9"/>
    <property type="match status" value="1"/>
</dbReference>
<protein>
    <submittedName>
        <fullName evidence="2">Pyridine nucleotide-disulfide oxidoreductase-domain-containing protein</fullName>
    </submittedName>
</protein>
<dbReference type="RefSeq" id="XP_040728059.1">
    <property type="nucleotide sequence ID" value="XM_040868372.1"/>
</dbReference>
<organism evidence="2 3">
    <name type="scientific">Protomyces lactucae-debilis</name>
    <dbReference type="NCBI Taxonomy" id="2754530"/>
    <lineage>
        <taxon>Eukaryota</taxon>
        <taxon>Fungi</taxon>
        <taxon>Dikarya</taxon>
        <taxon>Ascomycota</taxon>
        <taxon>Taphrinomycotina</taxon>
        <taxon>Taphrinomycetes</taxon>
        <taxon>Taphrinales</taxon>
        <taxon>Protomycetaceae</taxon>
        <taxon>Protomyces</taxon>
    </lineage>
</organism>
<comment type="caution">
    <text evidence="2">The sequence shown here is derived from an EMBL/GenBank/DDBJ whole genome shotgun (WGS) entry which is preliminary data.</text>
</comment>
<dbReference type="PANTHER" id="PTHR38688">
    <property type="entry name" value="PYR_REDOX_2 DOMAIN-CONTAINING PROTEIN"/>
    <property type="match status" value="1"/>
</dbReference>
<dbReference type="GeneID" id="63784971"/>
<dbReference type="InterPro" id="IPR053275">
    <property type="entry name" value="Agnestin_monoxygenase"/>
</dbReference>
<dbReference type="EMBL" id="MCFI01000001">
    <property type="protein sequence ID" value="ORY87564.1"/>
    <property type="molecule type" value="Genomic_DNA"/>
</dbReference>
<sequence>MRLVMLRPACTVCTRSNALQSISRKCFARGLTTNLQNRFDAAVIGAGPGGLTCVSNLLAQGLKRVALIDPSFTGGRIHEKYREVPSNTKTKMFDAWAAGTEVSRRILAERTKRGEDAYKHLQSLDPEQGCSLGEAVDVAQMLSRGFCEDARVKPIKASVTQLQRNGDGYVLPELGVSAERVVLATGSHPRSTDKALLERHPHLIELPLDLALKPSLLKTSLSTPSTVALIGSSHSGILALKNLYEQGHRVYNFYRSPLLHAEYKEGWILWDNTGLKGVASDWAKATLEDESRLPSNIKRIPLKTLDDKGKTHNEADIYDRWLKDCTHIVSATGYVGNPIPSITVDGEQVKPSFDPLSGRFLNEHKQALPGLFGSGIAYPERVTDPEGHSSSNVGWFKFQKFVGRVAPEWVARP</sequence>
<dbReference type="OrthoDB" id="432536at2759"/>
<feature type="domain" description="FAD-dependent urate hydroxylase HpyO/Asp monooxygenase CreE-like FAD/NAD(P)-binding" evidence="1">
    <location>
        <begin position="42"/>
        <end position="187"/>
    </location>
</feature>
<evidence type="ECO:0000259" key="1">
    <source>
        <dbReference type="Pfam" id="PF13454"/>
    </source>
</evidence>
<dbReference type="PRINTS" id="PR00411">
    <property type="entry name" value="PNDRDTASEI"/>
</dbReference>
<dbReference type="OMA" id="VEYAVGF"/>
<reference evidence="2 3" key="1">
    <citation type="submission" date="2016-07" db="EMBL/GenBank/DDBJ databases">
        <title>Pervasive Adenine N6-methylation of Active Genes in Fungi.</title>
        <authorList>
            <consortium name="DOE Joint Genome Institute"/>
            <person name="Mondo S.J."/>
            <person name="Dannebaum R.O."/>
            <person name="Kuo R.C."/>
            <person name="Labutti K."/>
            <person name="Haridas S."/>
            <person name="Kuo A."/>
            <person name="Salamov A."/>
            <person name="Ahrendt S.R."/>
            <person name="Lipzen A."/>
            <person name="Sullivan W."/>
            <person name="Andreopoulos W.B."/>
            <person name="Clum A."/>
            <person name="Lindquist E."/>
            <person name="Daum C."/>
            <person name="Ramamoorthy G.K."/>
            <person name="Gryganskyi A."/>
            <person name="Culley D."/>
            <person name="Magnuson J.K."/>
            <person name="James T.Y."/>
            <person name="O'Malley M.A."/>
            <person name="Stajich J.E."/>
            <person name="Spatafora J.W."/>
            <person name="Visel A."/>
            <person name="Grigoriev I.V."/>
        </authorList>
    </citation>
    <scope>NUCLEOTIDE SEQUENCE [LARGE SCALE GENOMIC DNA]</scope>
    <source>
        <strain evidence="2 3">12-1054</strain>
    </source>
</reference>
<accession>A0A1Y2FW89</accession>
<dbReference type="SUPFAM" id="SSF51905">
    <property type="entry name" value="FAD/NAD(P)-binding domain"/>
    <property type="match status" value="1"/>
</dbReference>
<dbReference type="Gene3D" id="3.50.50.60">
    <property type="entry name" value="FAD/NAD(P)-binding domain"/>
    <property type="match status" value="1"/>
</dbReference>
<evidence type="ECO:0000313" key="2">
    <source>
        <dbReference type="EMBL" id="ORY87564.1"/>
    </source>
</evidence>
<dbReference type="InterPro" id="IPR038732">
    <property type="entry name" value="HpyO/CreE_NAD-binding"/>
</dbReference>
<keyword evidence="3" id="KW-1185">Reference proteome</keyword>
<gene>
    <name evidence="2" type="ORF">BCR37DRAFT_375420</name>
</gene>
<dbReference type="InterPro" id="IPR036188">
    <property type="entry name" value="FAD/NAD-bd_sf"/>
</dbReference>
<dbReference type="AlphaFoldDB" id="A0A1Y2FW89"/>
<dbReference type="InterPro" id="IPR036291">
    <property type="entry name" value="NAD(P)-bd_dom_sf"/>
</dbReference>
<proteinExistence type="predicted"/>
<name>A0A1Y2FW89_PROLT</name>